<gene>
    <name evidence="14" type="ORF">LX77_02629</name>
</gene>
<organism evidence="14 15">
    <name type="scientific">Gelidibacter algens</name>
    <dbReference type="NCBI Taxonomy" id="49280"/>
    <lineage>
        <taxon>Bacteria</taxon>
        <taxon>Pseudomonadati</taxon>
        <taxon>Bacteroidota</taxon>
        <taxon>Flavobacteriia</taxon>
        <taxon>Flavobacteriales</taxon>
        <taxon>Flavobacteriaceae</taxon>
        <taxon>Gelidibacter</taxon>
    </lineage>
</organism>
<name>A0A1A7R3W9_9FLAO</name>
<reference evidence="14 15" key="1">
    <citation type="submission" date="2018-06" db="EMBL/GenBank/DDBJ databases">
        <title>Genomic Encyclopedia of Archaeal and Bacterial Type Strains, Phase II (KMG-II): from individual species to whole genera.</title>
        <authorList>
            <person name="Goeker M."/>
        </authorList>
    </citation>
    <scope>NUCLEOTIDE SEQUENCE [LARGE SCALE GENOMIC DNA]</scope>
    <source>
        <strain evidence="14 15">DSM 12408</strain>
    </source>
</reference>
<comment type="caution">
    <text evidence="14">The sequence shown here is derived from an EMBL/GenBank/DDBJ whole genome shotgun (WGS) entry which is preliminary data.</text>
</comment>
<keyword evidence="15" id="KW-1185">Reference proteome</keyword>
<dbReference type="Pfam" id="PF00060">
    <property type="entry name" value="Lig_chan"/>
    <property type="match status" value="1"/>
</dbReference>
<feature type="signal peptide" evidence="11">
    <location>
        <begin position="1"/>
        <end position="26"/>
    </location>
</feature>
<keyword evidence="11" id="KW-0732">Signal</keyword>
<dbReference type="OrthoDB" id="9799090at2"/>
<sequence length="367" mass="40551">MTLKSKVASVVLFCTTLTIFTYTLHAQETEKTSNTTELLVGVAGSEPFVFGKNSSSKGIAIEIWEDVANKKSWDYTYKIFDTVEDALYALNKGDLNVVVGPISITSQRLEYMRFSQPFYNSSLAVVSRVDDLTIWQKIKPLFSVKLLLAVGIFLIILAIVGTLLWLAERKKSPDQFPSKPADGIGTGMWLAIVTMSTTGYGDKAPITLWGRIIAGSWMIISIIFATSMVAGIASTLTLTSLGTSTVSNVEQLAGRKVATIAASPSEAFLKAYKTKITAVNNLNSAMTKLTNREVDAVVYDRPQLLYYLKNNKDEALYIAKAEYYKQGYGFAFPVDSDLIYEANRALLELAEDQEISTIVDYYLDKDE</sequence>
<dbReference type="Gene3D" id="1.10.287.70">
    <property type="match status" value="1"/>
</dbReference>
<dbReference type="SUPFAM" id="SSF81324">
    <property type="entry name" value="Voltage-gated potassium channels"/>
    <property type="match status" value="1"/>
</dbReference>
<dbReference type="Proteomes" id="UP000248987">
    <property type="component" value="Unassembled WGS sequence"/>
</dbReference>
<keyword evidence="7" id="KW-0675">Receptor</keyword>
<dbReference type="Gene3D" id="3.40.190.10">
    <property type="entry name" value="Periplasmic binding protein-like II"/>
    <property type="match status" value="2"/>
</dbReference>
<evidence type="ECO:0000256" key="7">
    <source>
        <dbReference type="ARBA" id="ARBA00023170"/>
    </source>
</evidence>
<evidence type="ECO:0000256" key="11">
    <source>
        <dbReference type="SAM" id="SignalP"/>
    </source>
</evidence>
<keyword evidence="8" id="KW-0325">Glycoprotein</keyword>
<dbReference type="SMART" id="SM00079">
    <property type="entry name" value="PBPe"/>
    <property type="match status" value="1"/>
</dbReference>
<keyword evidence="4 10" id="KW-1133">Transmembrane helix</keyword>
<evidence type="ECO:0000256" key="10">
    <source>
        <dbReference type="SAM" id="Phobius"/>
    </source>
</evidence>
<evidence type="ECO:0000256" key="4">
    <source>
        <dbReference type="ARBA" id="ARBA00022989"/>
    </source>
</evidence>
<keyword evidence="9" id="KW-0407">Ion channel</keyword>
<dbReference type="InterPro" id="IPR001320">
    <property type="entry name" value="Iontro_rcpt_C"/>
</dbReference>
<dbReference type="Pfam" id="PF00497">
    <property type="entry name" value="SBP_bac_3"/>
    <property type="match status" value="1"/>
</dbReference>
<dbReference type="InterPro" id="IPR001638">
    <property type="entry name" value="Solute-binding_3/MltF_N"/>
</dbReference>
<dbReference type="PANTHER" id="PTHR18966">
    <property type="entry name" value="IONOTROPIC GLUTAMATE RECEPTOR"/>
    <property type="match status" value="1"/>
</dbReference>
<dbReference type="STRING" id="49280.A9996_09845"/>
<feature type="chain" id="PRO_5030025570" evidence="11">
    <location>
        <begin position="27"/>
        <end position="367"/>
    </location>
</feature>
<evidence type="ECO:0000259" key="13">
    <source>
        <dbReference type="SMART" id="SM00079"/>
    </source>
</evidence>
<proteinExistence type="predicted"/>
<keyword evidence="3 10" id="KW-0812">Transmembrane</keyword>
<evidence type="ECO:0000313" key="15">
    <source>
        <dbReference type="Proteomes" id="UP000248987"/>
    </source>
</evidence>
<evidence type="ECO:0000256" key="6">
    <source>
        <dbReference type="ARBA" id="ARBA00023136"/>
    </source>
</evidence>
<dbReference type="InterPro" id="IPR015683">
    <property type="entry name" value="Ionotropic_Glu_rcpt"/>
</dbReference>
<dbReference type="SMART" id="SM00062">
    <property type="entry name" value="PBPb"/>
    <property type="match status" value="1"/>
</dbReference>
<dbReference type="RefSeq" id="WP_066433925.1">
    <property type="nucleotide sequence ID" value="NZ_LZRN01000017.1"/>
</dbReference>
<comment type="subcellular location">
    <subcellularLocation>
        <location evidence="1">Membrane</location>
        <topology evidence="1">Multi-pass membrane protein</topology>
    </subcellularLocation>
</comment>
<feature type="transmembrane region" description="Helical" evidence="10">
    <location>
        <begin position="146"/>
        <end position="167"/>
    </location>
</feature>
<evidence type="ECO:0000313" key="14">
    <source>
        <dbReference type="EMBL" id="RAJ22317.1"/>
    </source>
</evidence>
<dbReference type="GO" id="GO:0015276">
    <property type="term" value="F:ligand-gated monoatomic ion channel activity"/>
    <property type="evidence" value="ECO:0007669"/>
    <property type="project" value="InterPro"/>
</dbReference>
<keyword evidence="5" id="KW-0406">Ion transport</keyword>
<evidence type="ECO:0000256" key="9">
    <source>
        <dbReference type="ARBA" id="ARBA00023303"/>
    </source>
</evidence>
<dbReference type="SUPFAM" id="SSF53850">
    <property type="entry name" value="Periplasmic binding protein-like II"/>
    <property type="match status" value="1"/>
</dbReference>
<evidence type="ECO:0000256" key="2">
    <source>
        <dbReference type="ARBA" id="ARBA00022448"/>
    </source>
</evidence>
<dbReference type="EMBL" id="QLLQ01000010">
    <property type="protein sequence ID" value="RAJ22317.1"/>
    <property type="molecule type" value="Genomic_DNA"/>
</dbReference>
<keyword evidence="6 10" id="KW-0472">Membrane</keyword>
<dbReference type="PRINTS" id="PR00169">
    <property type="entry name" value="KCHANNEL"/>
</dbReference>
<feature type="domain" description="Solute-binding protein family 3/N-terminal" evidence="12">
    <location>
        <begin position="37"/>
        <end position="366"/>
    </location>
</feature>
<keyword evidence="2" id="KW-0813">Transport</keyword>
<evidence type="ECO:0000256" key="5">
    <source>
        <dbReference type="ARBA" id="ARBA00023065"/>
    </source>
</evidence>
<evidence type="ECO:0000256" key="1">
    <source>
        <dbReference type="ARBA" id="ARBA00004141"/>
    </source>
</evidence>
<dbReference type="GO" id="GO:0016020">
    <property type="term" value="C:membrane"/>
    <property type="evidence" value="ECO:0007669"/>
    <property type="project" value="UniProtKB-SubCell"/>
</dbReference>
<accession>A0A1A7R3W9</accession>
<evidence type="ECO:0000259" key="12">
    <source>
        <dbReference type="SMART" id="SM00062"/>
    </source>
</evidence>
<protein>
    <submittedName>
        <fullName evidence="14">Amino acid ABC transporter substrate-binding protein (PAAT family)</fullName>
    </submittedName>
</protein>
<evidence type="ECO:0000256" key="8">
    <source>
        <dbReference type="ARBA" id="ARBA00023180"/>
    </source>
</evidence>
<feature type="transmembrane region" description="Helical" evidence="10">
    <location>
        <begin position="212"/>
        <end position="233"/>
    </location>
</feature>
<feature type="domain" description="Ionotropic glutamate receptor C-terminal" evidence="13">
    <location>
        <begin position="37"/>
        <end position="365"/>
    </location>
</feature>
<evidence type="ECO:0000256" key="3">
    <source>
        <dbReference type="ARBA" id="ARBA00022692"/>
    </source>
</evidence>
<dbReference type="AlphaFoldDB" id="A0A1A7R3W9"/>